<dbReference type="Proteomes" id="UP000652430">
    <property type="component" value="Unassembled WGS sequence"/>
</dbReference>
<proteinExistence type="predicted"/>
<organism evidence="1 2">
    <name type="scientific">Sphingomonas glacialis</name>
    <dbReference type="NCBI Taxonomy" id="658225"/>
    <lineage>
        <taxon>Bacteria</taxon>
        <taxon>Pseudomonadati</taxon>
        <taxon>Pseudomonadota</taxon>
        <taxon>Alphaproteobacteria</taxon>
        <taxon>Sphingomonadales</taxon>
        <taxon>Sphingomonadaceae</taxon>
        <taxon>Sphingomonas</taxon>
    </lineage>
</organism>
<keyword evidence="2" id="KW-1185">Reference proteome</keyword>
<reference evidence="2" key="1">
    <citation type="journal article" date="2019" name="Int. J. Syst. Evol. Microbiol.">
        <title>The Global Catalogue of Microorganisms (GCM) 10K type strain sequencing project: providing services to taxonomists for standard genome sequencing and annotation.</title>
        <authorList>
            <consortium name="The Broad Institute Genomics Platform"/>
            <consortium name="The Broad Institute Genome Sequencing Center for Infectious Disease"/>
            <person name="Wu L."/>
            <person name="Ma J."/>
        </authorList>
    </citation>
    <scope>NUCLEOTIDE SEQUENCE [LARGE SCALE GENOMIC DNA]</scope>
    <source>
        <strain evidence="2">CGMCC 1.8957</strain>
    </source>
</reference>
<comment type="caution">
    <text evidence="1">The sequence shown here is derived from an EMBL/GenBank/DDBJ whole genome shotgun (WGS) entry which is preliminary data.</text>
</comment>
<gene>
    <name evidence="1" type="ORF">GCM10008023_41050</name>
</gene>
<name>A0ABQ3LUG7_9SPHN</name>
<dbReference type="EMBL" id="BNAQ01000014">
    <property type="protein sequence ID" value="GHH26447.1"/>
    <property type="molecule type" value="Genomic_DNA"/>
</dbReference>
<sequence length="93" mass="10587">MPVQKGTLSQQPGRQKATLFAIFEGVLRPLSGPRWFECLGCPSRPDDDNHPDEPQDRKLQQAFPYRYKPSIFVTCIKLMLRECHTRTAEAAAV</sequence>
<protein>
    <recommendedName>
        <fullName evidence="3">Transposase DDE domain-containing protein</fullName>
    </recommendedName>
</protein>
<evidence type="ECO:0000313" key="1">
    <source>
        <dbReference type="EMBL" id="GHH26447.1"/>
    </source>
</evidence>
<accession>A0ABQ3LUG7</accession>
<evidence type="ECO:0008006" key="3">
    <source>
        <dbReference type="Google" id="ProtNLM"/>
    </source>
</evidence>
<evidence type="ECO:0000313" key="2">
    <source>
        <dbReference type="Proteomes" id="UP000652430"/>
    </source>
</evidence>